<dbReference type="CDD" id="cd01700">
    <property type="entry name" value="PolY_Pol_V_umuC"/>
    <property type="match status" value="1"/>
</dbReference>
<evidence type="ECO:0000259" key="6">
    <source>
        <dbReference type="PROSITE" id="PS50173"/>
    </source>
</evidence>
<dbReference type="Gene3D" id="3.30.70.270">
    <property type="match status" value="1"/>
</dbReference>
<gene>
    <name evidence="7" type="ORF">F0254_20220</name>
</gene>
<dbReference type="Gene3D" id="3.40.1170.60">
    <property type="match status" value="1"/>
</dbReference>
<dbReference type="RefSeq" id="WP_171346140.1">
    <property type="nucleotide sequence ID" value="NZ_VTYF01000015.1"/>
</dbReference>
<dbReference type="EMBL" id="VTYF01000015">
    <property type="protein sequence ID" value="NOI11164.1"/>
    <property type="molecule type" value="Genomic_DNA"/>
</dbReference>
<dbReference type="GO" id="GO:0003887">
    <property type="term" value="F:DNA-directed DNA polymerase activity"/>
    <property type="evidence" value="ECO:0007669"/>
    <property type="project" value="TreeGrafter"/>
</dbReference>
<evidence type="ECO:0000256" key="3">
    <source>
        <dbReference type="ARBA" id="ARBA00023199"/>
    </source>
</evidence>
<evidence type="ECO:0000256" key="5">
    <source>
        <dbReference type="ARBA" id="ARBA00023236"/>
    </source>
</evidence>
<dbReference type="InterPro" id="IPR001126">
    <property type="entry name" value="UmuC"/>
</dbReference>
<dbReference type="InterPro" id="IPR043128">
    <property type="entry name" value="Rev_trsase/Diguanyl_cyclase"/>
</dbReference>
<dbReference type="GO" id="GO:0003684">
    <property type="term" value="F:damaged DNA binding"/>
    <property type="evidence" value="ECO:0007669"/>
    <property type="project" value="InterPro"/>
</dbReference>
<dbReference type="InterPro" id="IPR017961">
    <property type="entry name" value="DNA_pol_Y-fam_little_finger"/>
</dbReference>
<proteinExistence type="inferred from homology"/>
<dbReference type="AlphaFoldDB" id="A0A7Y4B5N0"/>
<dbReference type="Proteomes" id="UP000532247">
    <property type="component" value="Unassembled WGS sequence"/>
</dbReference>
<evidence type="ECO:0000256" key="2">
    <source>
        <dbReference type="ARBA" id="ARBA00022763"/>
    </source>
</evidence>
<reference evidence="7 8" key="1">
    <citation type="submission" date="2019-09" db="EMBL/GenBank/DDBJ databases">
        <title>Draft genome sequencing and comparative genomics of hatchery-associated Vibrios.</title>
        <authorList>
            <person name="Kehlet-Delgado H."/>
            <person name="Mueller R.S."/>
        </authorList>
    </citation>
    <scope>NUCLEOTIDE SEQUENCE [LARGE SCALE GENOMIC DNA]</scope>
    <source>
        <strain evidence="7 8">081416A</strain>
    </source>
</reference>
<protein>
    <submittedName>
        <fullName evidence="7">Y-family DNA polymerase</fullName>
    </submittedName>
</protein>
<comment type="caution">
    <text evidence="7">The sequence shown here is derived from an EMBL/GenBank/DDBJ whole genome shotgun (WGS) entry which is preliminary data.</text>
</comment>
<dbReference type="GO" id="GO:0006281">
    <property type="term" value="P:DNA repair"/>
    <property type="evidence" value="ECO:0007669"/>
    <property type="project" value="UniProtKB-KW"/>
</dbReference>
<dbReference type="InterPro" id="IPR043502">
    <property type="entry name" value="DNA/RNA_pol_sf"/>
</dbReference>
<feature type="domain" description="UmuC" evidence="6">
    <location>
        <begin position="2"/>
        <end position="188"/>
    </location>
</feature>
<dbReference type="Pfam" id="PF11799">
    <property type="entry name" value="IMS_C"/>
    <property type="match status" value="1"/>
</dbReference>
<evidence type="ECO:0000313" key="8">
    <source>
        <dbReference type="Proteomes" id="UP000532247"/>
    </source>
</evidence>
<accession>A0A7Y4B5N0</accession>
<dbReference type="Pfam" id="PF13438">
    <property type="entry name" value="DUF4113"/>
    <property type="match status" value="1"/>
</dbReference>
<keyword evidence="4" id="KW-0234">DNA repair</keyword>
<dbReference type="GO" id="GO:0042276">
    <property type="term" value="P:error-prone translesion synthesis"/>
    <property type="evidence" value="ECO:0007669"/>
    <property type="project" value="TreeGrafter"/>
</dbReference>
<keyword evidence="3" id="KW-0741">SOS mutagenesis</keyword>
<dbReference type="PROSITE" id="PS50173">
    <property type="entry name" value="UMUC"/>
    <property type="match status" value="1"/>
</dbReference>
<evidence type="ECO:0000256" key="4">
    <source>
        <dbReference type="ARBA" id="ARBA00023204"/>
    </source>
</evidence>
<dbReference type="Pfam" id="PF00817">
    <property type="entry name" value="IMS"/>
    <property type="match status" value="1"/>
</dbReference>
<keyword evidence="2" id="KW-0227">DNA damage</keyword>
<dbReference type="GO" id="GO:0009432">
    <property type="term" value="P:SOS response"/>
    <property type="evidence" value="ECO:0007669"/>
    <property type="project" value="UniProtKB-KW"/>
</dbReference>
<dbReference type="SUPFAM" id="SSF56672">
    <property type="entry name" value="DNA/RNA polymerases"/>
    <property type="match status" value="1"/>
</dbReference>
<dbReference type="PANTHER" id="PTHR11076:SF34">
    <property type="entry name" value="PROTEIN UMUC"/>
    <property type="match status" value="1"/>
</dbReference>
<dbReference type="InterPro" id="IPR050116">
    <property type="entry name" value="DNA_polymerase-Y"/>
</dbReference>
<organism evidence="7 8">
    <name type="scientific">Vibrio alginolyticus</name>
    <dbReference type="NCBI Taxonomy" id="663"/>
    <lineage>
        <taxon>Bacteria</taxon>
        <taxon>Pseudomonadati</taxon>
        <taxon>Pseudomonadota</taxon>
        <taxon>Gammaproteobacteria</taxon>
        <taxon>Vibrionales</taxon>
        <taxon>Vibrionaceae</taxon>
        <taxon>Vibrio</taxon>
    </lineage>
</organism>
<dbReference type="Gene3D" id="1.10.150.20">
    <property type="entry name" value="5' to 3' exonuclease, C-terminal subdomain"/>
    <property type="match status" value="1"/>
</dbReference>
<sequence length="418" mass="47616">MYALVDANSYYCSAEQVFRPEWRGKPVIVLSNNDGCVVAANRQAKEVGIEKFKPYFQVKPLCEQHGVIALSSNYELYADLSSKMMQVIGRYAPEQKIYSIDEIFLSFERCSKAIPNFEQHGIMIRKAVWKECRLPVCVGFGRTLTLSKLANHAAKRIPSFQGVCVIDSEQVRTEILSNTRVGDVWGIGSKTEKKLSFMGISTALQLANYPAALIRKEFNVDVERVVRELNGQKCKSWELGRADKKQIFSTRSVGKRITDVESLKQALSQHAHIASRKARKQKSLCRVMMCFCSSSPFDGQYITRRAVHRFCFPTSDVTEVARVASELAEQLYLDGVSFYKVGIGMLELTDGRYEQPDLFNQNPNDPTLMEVFDALNHRYGTNTLFLGSQGIDRRFEMRRELLTPQYTTCWKDLPKIRC</sequence>
<evidence type="ECO:0000313" key="7">
    <source>
        <dbReference type="EMBL" id="NOI11164.1"/>
    </source>
</evidence>
<comment type="similarity">
    <text evidence="1">Belongs to the DNA polymerase type-Y family.</text>
</comment>
<keyword evidence="5" id="KW-0742">SOS response</keyword>
<dbReference type="PANTHER" id="PTHR11076">
    <property type="entry name" value="DNA REPAIR POLYMERASE UMUC / TRANSFERASE FAMILY MEMBER"/>
    <property type="match status" value="1"/>
</dbReference>
<evidence type="ECO:0000256" key="1">
    <source>
        <dbReference type="ARBA" id="ARBA00010945"/>
    </source>
</evidence>
<name>A0A7Y4B5N0_VIBAL</name>
<dbReference type="GO" id="GO:0005829">
    <property type="term" value="C:cytosol"/>
    <property type="evidence" value="ECO:0007669"/>
    <property type="project" value="TreeGrafter"/>
</dbReference>
<dbReference type="InterPro" id="IPR025188">
    <property type="entry name" value="DUF4113"/>
</dbReference>